<dbReference type="Proteomes" id="UP000324705">
    <property type="component" value="Chromosome 6A"/>
</dbReference>
<keyword evidence="1" id="KW-0812">Transmembrane</keyword>
<proteinExistence type="predicted"/>
<evidence type="ECO:0000313" key="2">
    <source>
        <dbReference type="EMBL" id="VAI46406.1"/>
    </source>
</evidence>
<name>A0A9R1AZY7_TRITD</name>
<dbReference type="Gramene" id="TRITD6Bv1G090970.15">
    <property type="protein sequence ID" value="TRITD6Bv1G090970.15"/>
    <property type="gene ID" value="TRITD6Bv1G090970"/>
</dbReference>
<keyword evidence="4" id="KW-1185">Reference proteome</keyword>
<protein>
    <submittedName>
        <fullName evidence="2 3">Uncharacterized protein</fullName>
    </submittedName>
</protein>
<dbReference type="Gramene" id="TRITD6Av1G122770.8">
    <property type="protein sequence ID" value="TRITD6Av1G122770.8"/>
    <property type="gene ID" value="TRITD6Av1G122770"/>
</dbReference>
<dbReference type="EMBL" id="LT934121">
    <property type="protein sequence ID" value="VAI46406.1"/>
    <property type="molecule type" value="Genomic_DNA"/>
</dbReference>
<reference evidence="2 4" key="1">
    <citation type="submission" date="2017-09" db="EMBL/GenBank/DDBJ databases">
        <authorList>
            <consortium name="International Durum Wheat Genome Sequencing Consortium (IDWGSC)"/>
            <person name="Milanesi L."/>
        </authorList>
    </citation>
    <scope>NUCLEOTIDE SEQUENCE [LARGE SCALE GENOMIC DNA]</scope>
    <source>
        <strain evidence="4">cv. Svevo</strain>
    </source>
</reference>
<accession>A0A9R1AZY7</accession>
<feature type="transmembrane region" description="Helical" evidence="1">
    <location>
        <begin position="52"/>
        <end position="77"/>
    </location>
</feature>
<keyword evidence="1" id="KW-1133">Transmembrane helix</keyword>
<evidence type="ECO:0000256" key="1">
    <source>
        <dbReference type="SAM" id="Phobius"/>
    </source>
</evidence>
<organism evidence="2 4">
    <name type="scientific">Triticum turgidum subsp. durum</name>
    <name type="common">Durum wheat</name>
    <name type="synonym">Triticum durum</name>
    <dbReference type="NCBI Taxonomy" id="4567"/>
    <lineage>
        <taxon>Eukaryota</taxon>
        <taxon>Viridiplantae</taxon>
        <taxon>Streptophyta</taxon>
        <taxon>Embryophyta</taxon>
        <taxon>Tracheophyta</taxon>
        <taxon>Spermatophyta</taxon>
        <taxon>Magnoliopsida</taxon>
        <taxon>Liliopsida</taxon>
        <taxon>Poales</taxon>
        <taxon>Poaceae</taxon>
        <taxon>BOP clade</taxon>
        <taxon>Pooideae</taxon>
        <taxon>Triticodae</taxon>
        <taxon>Triticeae</taxon>
        <taxon>Triticinae</taxon>
        <taxon>Triticum</taxon>
    </lineage>
</organism>
<dbReference type="Proteomes" id="UP000324705">
    <property type="component" value="Chromosome 6B"/>
</dbReference>
<evidence type="ECO:0000313" key="4">
    <source>
        <dbReference type="Proteomes" id="UP000324705"/>
    </source>
</evidence>
<evidence type="ECO:0000313" key="3">
    <source>
        <dbReference type="EMBL" id="VAI57184.1"/>
    </source>
</evidence>
<keyword evidence="1" id="KW-0472">Membrane</keyword>
<dbReference type="AlphaFoldDB" id="A0A9R1AZY7"/>
<dbReference type="EMBL" id="LT934122">
    <property type="protein sequence ID" value="VAI57184.1"/>
    <property type="molecule type" value="Genomic_DNA"/>
</dbReference>
<gene>
    <name evidence="2" type="ORF">TRITD_6Av1G122770</name>
    <name evidence="3" type="ORF">TRITD_6Bv1G090970</name>
</gene>
<sequence length="88" mass="9996">MKTQSESSLLSGFRSQRGERVLEVDGTLTTQPVLEHVGISTWPGLSGLLMGLIKLMACLITYSLIYVFALFLLLYLYHWFQPLVMQED</sequence>